<gene>
    <name evidence="3" type="ORF">SAMN05660653_02175</name>
</gene>
<dbReference type="OrthoDB" id="9803668at2"/>
<dbReference type="Gene3D" id="3.10.310.30">
    <property type="match status" value="1"/>
</dbReference>
<proteinExistence type="predicted"/>
<dbReference type="AlphaFoldDB" id="A0A1G6DIR1"/>
<dbReference type="Gene3D" id="3.90.1640.10">
    <property type="entry name" value="inorganic pyrophosphatase (n-terminal core)"/>
    <property type="match status" value="1"/>
</dbReference>
<dbReference type="InterPro" id="IPR003156">
    <property type="entry name" value="DHHA1_dom"/>
</dbReference>
<dbReference type="EMBL" id="FMXO01000012">
    <property type="protein sequence ID" value="SDB45018.1"/>
    <property type="molecule type" value="Genomic_DNA"/>
</dbReference>
<dbReference type="STRING" id="617002.SAMN05660653_02175"/>
<keyword evidence="4" id="KW-1185">Reference proteome</keyword>
<dbReference type="InterPro" id="IPR051319">
    <property type="entry name" value="Oligoribo/pAp-PDE_c-di-AMP_PDE"/>
</dbReference>
<dbReference type="Pfam" id="PF02272">
    <property type="entry name" value="DHHA1"/>
    <property type="match status" value="1"/>
</dbReference>
<reference evidence="3 4" key="1">
    <citation type="submission" date="2016-10" db="EMBL/GenBank/DDBJ databases">
        <authorList>
            <person name="de Groot N.N."/>
        </authorList>
    </citation>
    <scope>NUCLEOTIDE SEQUENCE [LARGE SCALE GENOMIC DNA]</scope>
    <source>
        <strain evidence="3 4">ASO4-2</strain>
    </source>
</reference>
<accession>A0A1G6DIR1</accession>
<dbReference type="SUPFAM" id="SSF64182">
    <property type="entry name" value="DHH phosphoesterases"/>
    <property type="match status" value="1"/>
</dbReference>
<dbReference type="Pfam" id="PF01368">
    <property type="entry name" value="DHH"/>
    <property type="match status" value="1"/>
</dbReference>
<dbReference type="RefSeq" id="WP_092121369.1">
    <property type="nucleotide sequence ID" value="NZ_FMXO01000012.1"/>
</dbReference>
<dbReference type="InterPro" id="IPR038763">
    <property type="entry name" value="DHH_sf"/>
</dbReference>
<organism evidence="3 4">
    <name type="scientific">Desulfonatronum thiosulfatophilum</name>
    <dbReference type="NCBI Taxonomy" id="617002"/>
    <lineage>
        <taxon>Bacteria</taxon>
        <taxon>Pseudomonadati</taxon>
        <taxon>Thermodesulfobacteriota</taxon>
        <taxon>Desulfovibrionia</taxon>
        <taxon>Desulfovibrionales</taxon>
        <taxon>Desulfonatronaceae</taxon>
        <taxon>Desulfonatronum</taxon>
    </lineage>
</organism>
<feature type="domain" description="DHHA1" evidence="2">
    <location>
        <begin position="242"/>
        <end position="326"/>
    </location>
</feature>
<dbReference type="GO" id="GO:0003676">
    <property type="term" value="F:nucleic acid binding"/>
    <property type="evidence" value="ECO:0007669"/>
    <property type="project" value="InterPro"/>
</dbReference>
<evidence type="ECO:0000313" key="3">
    <source>
        <dbReference type="EMBL" id="SDB45018.1"/>
    </source>
</evidence>
<evidence type="ECO:0000313" key="4">
    <source>
        <dbReference type="Proteomes" id="UP000198771"/>
    </source>
</evidence>
<evidence type="ECO:0000259" key="2">
    <source>
        <dbReference type="Pfam" id="PF02272"/>
    </source>
</evidence>
<protein>
    <submittedName>
        <fullName evidence="3">Phosphoesterase RecJ domain-containing protein</fullName>
    </submittedName>
</protein>
<sequence length="337" mass="37414">MTVTTKARSEENWASVLKLFREQDHFLVAAHNNPDGDALGSTVALGWILEKLGKTYALYNESAVPERFSWLRFPSPLRNALPAWDPKWYILLDCGDVRRVGSELAGRLPMDRTVNIDHHISNGGFGSINLVEADRSSVGEMIGYLGLDLDIPLSGPLGEAIYLALVTDTGSFSFENTGPRVLELAARIIRHGLNPGTFNARLQNQWRMNRLKLMGDVLRRAKVYNDGRIGMISISEALRREHQATIEDCDDFVDYIRRVKGVRIAASLREDEPRKVKFSLRSSGDVDVEEIASSVGGGGHKNASGGELRNTLEEAEAILVRLIDRYLALEDKNPSSV</sequence>
<name>A0A1G6DIR1_9BACT</name>
<evidence type="ECO:0000259" key="1">
    <source>
        <dbReference type="Pfam" id="PF01368"/>
    </source>
</evidence>
<dbReference type="Proteomes" id="UP000198771">
    <property type="component" value="Unassembled WGS sequence"/>
</dbReference>
<dbReference type="PANTHER" id="PTHR47618">
    <property type="entry name" value="BIFUNCTIONAL OLIGORIBONUCLEASE AND PAP PHOSPHATASE NRNA"/>
    <property type="match status" value="1"/>
</dbReference>
<feature type="domain" description="DDH" evidence="1">
    <location>
        <begin position="26"/>
        <end position="145"/>
    </location>
</feature>
<dbReference type="InterPro" id="IPR001667">
    <property type="entry name" value="DDH_dom"/>
</dbReference>
<dbReference type="PANTHER" id="PTHR47618:SF1">
    <property type="entry name" value="BIFUNCTIONAL OLIGORIBONUCLEASE AND PAP PHOSPHATASE NRNA"/>
    <property type="match status" value="1"/>
</dbReference>